<organism evidence="1 3">
    <name type="scientific">Bacillus cereus</name>
    <dbReference type="NCBI Taxonomy" id="1396"/>
    <lineage>
        <taxon>Bacteria</taxon>
        <taxon>Bacillati</taxon>
        <taxon>Bacillota</taxon>
        <taxon>Bacilli</taxon>
        <taxon>Bacillales</taxon>
        <taxon>Bacillaceae</taxon>
        <taxon>Bacillus</taxon>
        <taxon>Bacillus cereus group</taxon>
    </lineage>
</organism>
<protein>
    <recommendedName>
        <fullName evidence="5">Lipoprotein</fullName>
    </recommendedName>
</protein>
<name>A0A9W7Q7Y5_BACCE</name>
<gene>
    <name evidence="1" type="ORF">DX932_08515</name>
    <name evidence="2" type="ORF">JTF64_07470</name>
</gene>
<accession>A0A9W7Q7Y5</accession>
<sequence length="42" mass="4805">MLIQFKNKWIDIFLAFVSQSCCRADYGYPINVGDHAQAKPSK</sequence>
<reference evidence="2 4" key="2">
    <citation type="submission" date="2021-02" db="EMBL/GenBank/DDBJ databases">
        <title>Bacillus cereus VKM B-370.</title>
        <authorList>
            <person name="Kazantseva O.A."/>
            <person name="Piligrimova E.G."/>
            <person name="Buzikov R.M."/>
            <person name="Shadrin A.M."/>
        </authorList>
    </citation>
    <scope>NUCLEOTIDE SEQUENCE [LARGE SCALE GENOMIC DNA]</scope>
    <source>
        <strain evidence="2 4">VKM B-370</strain>
    </source>
</reference>
<evidence type="ECO:0000313" key="2">
    <source>
        <dbReference type="EMBL" id="QRY18245.1"/>
    </source>
</evidence>
<dbReference type="Proteomes" id="UP000323321">
    <property type="component" value="Unassembled WGS sequence"/>
</dbReference>
<dbReference type="Proteomes" id="UP000663613">
    <property type="component" value="Chromosome"/>
</dbReference>
<dbReference type="EMBL" id="CP070339">
    <property type="protein sequence ID" value="QRY18245.1"/>
    <property type="molecule type" value="Genomic_DNA"/>
</dbReference>
<evidence type="ECO:0008006" key="5">
    <source>
        <dbReference type="Google" id="ProtNLM"/>
    </source>
</evidence>
<dbReference type="AlphaFoldDB" id="A0A9W7Q7Y5"/>
<evidence type="ECO:0000313" key="1">
    <source>
        <dbReference type="EMBL" id="KAA6470691.1"/>
    </source>
</evidence>
<evidence type="ECO:0000313" key="4">
    <source>
        <dbReference type="Proteomes" id="UP000663613"/>
    </source>
</evidence>
<reference evidence="1 3" key="1">
    <citation type="submission" date="2018-08" db="EMBL/GenBank/DDBJ databases">
        <title>Bacillus phenotypic plasticity.</title>
        <authorList>
            <person name="Hurtado E."/>
        </authorList>
    </citation>
    <scope>NUCLEOTIDE SEQUENCE [LARGE SCALE GENOMIC DNA]</scope>
    <source>
        <strain evidence="1 3">111b</strain>
    </source>
</reference>
<evidence type="ECO:0000313" key="3">
    <source>
        <dbReference type="Proteomes" id="UP000323321"/>
    </source>
</evidence>
<proteinExistence type="predicted"/>
<dbReference type="EMBL" id="QSMZ01000005">
    <property type="protein sequence ID" value="KAA6470691.1"/>
    <property type="molecule type" value="Genomic_DNA"/>
</dbReference>
<dbReference type="RefSeq" id="WP_106082205.1">
    <property type="nucleotide sequence ID" value="NZ_CP030982.1"/>
</dbReference>